<keyword evidence="2" id="KW-1185">Reference proteome</keyword>
<gene>
    <name evidence="1" type="ORF">GCM10023205_04200</name>
</gene>
<proteinExistence type="predicted"/>
<dbReference type="EMBL" id="BAABHS010000001">
    <property type="protein sequence ID" value="GAA4947438.1"/>
    <property type="molecule type" value="Genomic_DNA"/>
</dbReference>
<evidence type="ECO:0000313" key="2">
    <source>
        <dbReference type="Proteomes" id="UP001500466"/>
    </source>
</evidence>
<sequence length="61" mass="6023">MDGVQEHPDRVVLVAGVKVFGDRPSLAVGVAGKGVGALDPVSVAGGADVRVDREGLGVVAT</sequence>
<protein>
    <submittedName>
        <fullName evidence="1">Uncharacterized protein</fullName>
    </submittedName>
</protein>
<reference evidence="2" key="1">
    <citation type="journal article" date="2019" name="Int. J. Syst. Evol. Microbiol.">
        <title>The Global Catalogue of Microorganisms (GCM) 10K type strain sequencing project: providing services to taxonomists for standard genome sequencing and annotation.</title>
        <authorList>
            <consortium name="The Broad Institute Genomics Platform"/>
            <consortium name="The Broad Institute Genome Sequencing Center for Infectious Disease"/>
            <person name="Wu L."/>
            <person name="Ma J."/>
        </authorList>
    </citation>
    <scope>NUCLEOTIDE SEQUENCE [LARGE SCALE GENOMIC DNA]</scope>
    <source>
        <strain evidence="2">JCM 17986</strain>
    </source>
</reference>
<organism evidence="1 2">
    <name type="scientific">Yinghuangia aomiensis</name>
    <dbReference type="NCBI Taxonomy" id="676205"/>
    <lineage>
        <taxon>Bacteria</taxon>
        <taxon>Bacillati</taxon>
        <taxon>Actinomycetota</taxon>
        <taxon>Actinomycetes</taxon>
        <taxon>Kitasatosporales</taxon>
        <taxon>Streptomycetaceae</taxon>
        <taxon>Yinghuangia</taxon>
    </lineage>
</organism>
<comment type="caution">
    <text evidence="1">The sequence shown here is derived from an EMBL/GenBank/DDBJ whole genome shotgun (WGS) entry which is preliminary data.</text>
</comment>
<evidence type="ECO:0000313" key="1">
    <source>
        <dbReference type="EMBL" id="GAA4947438.1"/>
    </source>
</evidence>
<dbReference type="Proteomes" id="UP001500466">
    <property type="component" value="Unassembled WGS sequence"/>
</dbReference>
<accession>A0ABP9GM22</accession>
<name>A0ABP9GM22_9ACTN</name>